<dbReference type="GO" id="GO:0005886">
    <property type="term" value="C:plasma membrane"/>
    <property type="evidence" value="ECO:0007669"/>
    <property type="project" value="UniProtKB-SubCell"/>
</dbReference>
<evidence type="ECO:0000313" key="10">
    <source>
        <dbReference type="EMBL" id="PVX53468.1"/>
    </source>
</evidence>
<sequence length="588" mass="65505">MEDFEHKNNFSDTKRTMTGTKGVNADVSRGWLSILLTKLSGSSQRFSSTAILRWLWLSWRGNRLQATLNALIGLASVCVSLAQVWAVQHAIDVASNHVDGSIYYAVALMGTLVLCGFALNIAGVWVRNILGIRAQNRMQQRMLDRILRSEWQGREKMHSGDVLNRLEIDVGTVVNFLTEVIPNTLSVLTLFIGAFFYLFSMDATLALITVAIVPVFIVLSKVYVRRMRKLTRAVRNSDSDVQSVLQETVQNRMLIKTLESETSMVDRLESMQSILRQRVVKRTAFSVFSNLVLNFGFALGYLVAFLWAAIRLSENTLTFGGMTAFLQLVNRIQNPARNLTKLVPAFVSVFTAAERLMELEENPLDEQGAPIALEPPCGIRFSGVSYCYDDKDGDVIQDLNFDFPPGSCTAVLGETGAGKTTLVRVILALVKPQKGKVEIYNEKKCRELSPRMRCNFVYVPQGNTLMSGTIRDNLRLGKLNATDEEMKSALRESCAEFVLDLPEGLETVCSESGGGLSEGQAQRIAIARALLRGRGVMLFDEATSALDPETERQLLRNVLAKHDKTVIFITHRPAVVDYCDQTLKIKKQ</sequence>
<reference evidence="10 11" key="1">
    <citation type="submission" date="2018-05" db="EMBL/GenBank/DDBJ databases">
        <title>Genomic Encyclopedia of Type Strains, Phase IV (KMG-IV): sequencing the most valuable type-strain genomes for metagenomic binning, comparative biology and taxonomic classification.</title>
        <authorList>
            <person name="Goeker M."/>
        </authorList>
    </citation>
    <scope>NUCLEOTIDE SEQUENCE [LARGE SCALE GENOMIC DNA]</scope>
    <source>
        <strain evidence="10 11">DSM 100333</strain>
    </source>
</reference>
<dbReference type="GO" id="GO:0034040">
    <property type="term" value="F:ATPase-coupled lipid transmembrane transporter activity"/>
    <property type="evidence" value="ECO:0007669"/>
    <property type="project" value="TreeGrafter"/>
</dbReference>
<dbReference type="AlphaFoldDB" id="A0A2U0U771"/>
<feature type="transmembrane region" description="Helical" evidence="7">
    <location>
        <begin position="66"/>
        <end position="87"/>
    </location>
</feature>
<evidence type="ECO:0000256" key="6">
    <source>
        <dbReference type="ARBA" id="ARBA00023136"/>
    </source>
</evidence>
<evidence type="ECO:0000256" key="1">
    <source>
        <dbReference type="ARBA" id="ARBA00004651"/>
    </source>
</evidence>
<dbReference type="Gene3D" id="1.20.1560.10">
    <property type="entry name" value="ABC transporter type 1, transmembrane domain"/>
    <property type="match status" value="1"/>
</dbReference>
<feature type="transmembrane region" description="Helical" evidence="7">
    <location>
        <begin position="102"/>
        <end position="126"/>
    </location>
</feature>
<dbReference type="GO" id="GO:0005524">
    <property type="term" value="F:ATP binding"/>
    <property type="evidence" value="ECO:0007669"/>
    <property type="project" value="UniProtKB-KW"/>
</dbReference>
<proteinExistence type="predicted"/>
<name>A0A2U0U771_9BACT</name>
<dbReference type="InterPro" id="IPR011527">
    <property type="entry name" value="ABC1_TM_dom"/>
</dbReference>
<feature type="transmembrane region" description="Helical" evidence="7">
    <location>
        <begin position="180"/>
        <end position="199"/>
    </location>
</feature>
<feature type="domain" description="ABC transporter" evidence="8">
    <location>
        <begin position="379"/>
        <end position="588"/>
    </location>
</feature>
<keyword evidence="5 7" id="KW-1133">Transmembrane helix</keyword>
<protein>
    <submittedName>
        <fullName evidence="10">ABC-type multidrug transport system fused ATPase/permease subunit</fullName>
    </submittedName>
</protein>
<dbReference type="Gene3D" id="3.40.50.300">
    <property type="entry name" value="P-loop containing nucleotide triphosphate hydrolases"/>
    <property type="match status" value="1"/>
</dbReference>
<evidence type="ECO:0000313" key="11">
    <source>
        <dbReference type="Proteomes" id="UP000245870"/>
    </source>
</evidence>
<dbReference type="CDD" id="cd07346">
    <property type="entry name" value="ABC_6TM_exporters"/>
    <property type="match status" value="1"/>
</dbReference>
<dbReference type="CDD" id="cd03228">
    <property type="entry name" value="ABCC_MRP_Like"/>
    <property type="match status" value="1"/>
</dbReference>
<comment type="subcellular location">
    <subcellularLocation>
        <location evidence="1">Cell membrane</location>
        <topology evidence="1">Multi-pass membrane protein</topology>
    </subcellularLocation>
</comment>
<keyword evidence="4" id="KW-0067">ATP-binding</keyword>
<dbReference type="EMBL" id="QENY01000012">
    <property type="protein sequence ID" value="PVX53468.1"/>
    <property type="molecule type" value="Genomic_DNA"/>
</dbReference>
<feature type="transmembrane region" description="Helical" evidence="7">
    <location>
        <begin position="285"/>
        <end position="310"/>
    </location>
</feature>
<keyword evidence="2 7" id="KW-0812">Transmembrane</keyword>
<evidence type="ECO:0000256" key="4">
    <source>
        <dbReference type="ARBA" id="ARBA00022840"/>
    </source>
</evidence>
<dbReference type="InterPro" id="IPR036640">
    <property type="entry name" value="ABC1_TM_sf"/>
</dbReference>
<evidence type="ECO:0000256" key="3">
    <source>
        <dbReference type="ARBA" id="ARBA00022741"/>
    </source>
</evidence>
<dbReference type="Proteomes" id="UP000245870">
    <property type="component" value="Unassembled WGS sequence"/>
</dbReference>
<dbReference type="InterPro" id="IPR027417">
    <property type="entry name" value="P-loop_NTPase"/>
</dbReference>
<keyword evidence="6 7" id="KW-0472">Membrane</keyword>
<dbReference type="PANTHER" id="PTHR24221">
    <property type="entry name" value="ATP-BINDING CASSETTE SUB-FAMILY B"/>
    <property type="match status" value="1"/>
</dbReference>
<dbReference type="SUPFAM" id="SSF90123">
    <property type="entry name" value="ABC transporter transmembrane region"/>
    <property type="match status" value="1"/>
</dbReference>
<dbReference type="GO" id="GO:0016887">
    <property type="term" value="F:ATP hydrolysis activity"/>
    <property type="evidence" value="ECO:0007669"/>
    <property type="project" value="InterPro"/>
</dbReference>
<keyword evidence="3" id="KW-0547">Nucleotide-binding</keyword>
<evidence type="ECO:0000256" key="5">
    <source>
        <dbReference type="ARBA" id="ARBA00022989"/>
    </source>
</evidence>
<comment type="caution">
    <text evidence="10">The sequence shown here is derived from an EMBL/GenBank/DDBJ whole genome shotgun (WGS) entry which is preliminary data.</text>
</comment>
<dbReference type="GO" id="GO:0140359">
    <property type="term" value="F:ABC-type transporter activity"/>
    <property type="evidence" value="ECO:0007669"/>
    <property type="project" value="InterPro"/>
</dbReference>
<dbReference type="RefSeq" id="WP_243406746.1">
    <property type="nucleotide sequence ID" value="NZ_QENY01000012.1"/>
</dbReference>
<keyword evidence="11" id="KW-1185">Reference proteome</keyword>
<dbReference type="Pfam" id="PF00005">
    <property type="entry name" value="ABC_tran"/>
    <property type="match status" value="1"/>
</dbReference>
<evidence type="ECO:0000256" key="7">
    <source>
        <dbReference type="SAM" id="Phobius"/>
    </source>
</evidence>
<dbReference type="InterPro" id="IPR039421">
    <property type="entry name" value="Type_1_exporter"/>
</dbReference>
<feature type="transmembrane region" description="Helical" evidence="7">
    <location>
        <begin position="205"/>
        <end position="224"/>
    </location>
</feature>
<dbReference type="SUPFAM" id="SSF52540">
    <property type="entry name" value="P-loop containing nucleoside triphosphate hydrolases"/>
    <property type="match status" value="1"/>
</dbReference>
<evidence type="ECO:0000259" key="8">
    <source>
        <dbReference type="PROSITE" id="PS50893"/>
    </source>
</evidence>
<evidence type="ECO:0000256" key="2">
    <source>
        <dbReference type="ARBA" id="ARBA00022692"/>
    </source>
</evidence>
<dbReference type="PANTHER" id="PTHR24221:SF654">
    <property type="entry name" value="ATP-BINDING CASSETTE SUB-FAMILY B MEMBER 6"/>
    <property type="match status" value="1"/>
</dbReference>
<evidence type="ECO:0000259" key="9">
    <source>
        <dbReference type="PROSITE" id="PS50929"/>
    </source>
</evidence>
<dbReference type="SMART" id="SM00382">
    <property type="entry name" value="AAA"/>
    <property type="match status" value="1"/>
</dbReference>
<accession>A0A2U0U771</accession>
<gene>
    <name evidence="10" type="ORF">C7379_11249</name>
</gene>
<dbReference type="PROSITE" id="PS50929">
    <property type="entry name" value="ABC_TM1F"/>
    <property type="match status" value="1"/>
</dbReference>
<dbReference type="Pfam" id="PF00664">
    <property type="entry name" value="ABC_membrane"/>
    <property type="match status" value="1"/>
</dbReference>
<dbReference type="InterPro" id="IPR003439">
    <property type="entry name" value="ABC_transporter-like_ATP-bd"/>
</dbReference>
<dbReference type="PROSITE" id="PS50893">
    <property type="entry name" value="ABC_TRANSPORTER_2"/>
    <property type="match status" value="1"/>
</dbReference>
<feature type="domain" description="ABC transmembrane type-1" evidence="9">
    <location>
        <begin position="70"/>
        <end position="348"/>
    </location>
</feature>
<organism evidence="10 11">
    <name type="scientific">Hallella colorans</name>
    <dbReference type="NCBI Taxonomy" id="1703337"/>
    <lineage>
        <taxon>Bacteria</taxon>
        <taxon>Pseudomonadati</taxon>
        <taxon>Bacteroidota</taxon>
        <taxon>Bacteroidia</taxon>
        <taxon>Bacteroidales</taxon>
        <taxon>Prevotellaceae</taxon>
        <taxon>Hallella</taxon>
    </lineage>
</organism>
<dbReference type="InterPro" id="IPR003593">
    <property type="entry name" value="AAA+_ATPase"/>
</dbReference>